<dbReference type="InterPro" id="IPR036909">
    <property type="entry name" value="Cyt_c-like_dom_sf"/>
</dbReference>
<evidence type="ECO:0000256" key="5">
    <source>
        <dbReference type="ARBA" id="ARBA00023004"/>
    </source>
</evidence>
<dbReference type="Pfam" id="PF00034">
    <property type="entry name" value="Cytochrom_C"/>
    <property type="match status" value="1"/>
</dbReference>
<feature type="signal peptide" evidence="7">
    <location>
        <begin position="1"/>
        <end position="23"/>
    </location>
</feature>
<proteinExistence type="predicted"/>
<dbReference type="InterPro" id="IPR050597">
    <property type="entry name" value="Cytochrome_c_Oxidase_Subunit"/>
</dbReference>
<dbReference type="GO" id="GO:0020037">
    <property type="term" value="F:heme binding"/>
    <property type="evidence" value="ECO:0007669"/>
    <property type="project" value="InterPro"/>
</dbReference>
<keyword evidence="7" id="KW-0732">Signal</keyword>
<dbReference type="InterPro" id="IPR009056">
    <property type="entry name" value="Cyt_c-like_dom"/>
</dbReference>
<feature type="domain" description="Cytochrome c" evidence="8">
    <location>
        <begin position="25"/>
        <end position="110"/>
    </location>
</feature>
<evidence type="ECO:0000256" key="7">
    <source>
        <dbReference type="SAM" id="SignalP"/>
    </source>
</evidence>
<evidence type="ECO:0000256" key="1">
    <source>
        <dbReference type="ARBA" id="ARBA00022448"/>
    </source>
</evidence>
<evidence type="ECO:0000259" key="8">
    <source>
        <dbReference type="PROSITE" id="PS51007"/>
    </source>
</evidence>
<keyword evidence="4" id="KW-0249">Electron transport</keyword>
<gene>
    <name evidence="9" type="ORF">G3I67_06455</name>
</gene>
<protein>
    <submittedName>
        <fullName evidence="9">Cytochrome c</fullName>
    </submittedName>
</protein>
<sequence>MSHIKLAALALALSCSVAAPASAADPKVAGKASDAKVSMCIGCHGIPGYRASFPEVYSVPMIAGQNGEYIQAALRAYASGERTHPTMDAISKSLSDKDIADLAAYYSNLK</sequence>
<keyword evidence="2 6" id="KW-0349">Heme</keyword>
<accession>A0A6B2QWT1</accession>
<name>A0A6B2QWT1_9BURK</name>
<dbReference type="PANTHER" id="PTHR33751:SF9">
    <property type="entry name" value="CYTOCHROME C4"/>
    <property type="match status" value="1"/>
</dbReference>
<evidence type="ECO:0000313" key="9">
    <source>
        <dbReference type="EMBL" id="NDY82870.1"/>
    </source>
</evidence>
<feature type="chain" id="PRO_5025510333" evidence="7">
    <location>
        <begin position="24"/>
        <end position="110"/>
    </location>
</feature>
<dbReference type="PROSITE" id="PS51007">
    <property type="entry name" value="CYTC"/>
    <property type="match status" value="1"/>
</dbReference>
<evidence type="ECO:0000256" key="4">
    <source>
        <dbReference type="ARBA" id="ARBA00022982"/>
    </source>
</evidence>
<keyword evidence="5 6" id="KW-0408">Iron</keyword>
<reference evidence="9" key="1">
    <citation type="submission" date="2020-02" db="EMBL/GenBank/DDBJ databases">
        <authorList>
            <person name="Chen W.-M."/>
        </authorList>
    </citation>
    <scope>NUCLEOTIDE SEQUENCE</scope>
    <source>
        <strain evidence="9">NBD-18</strain>
    </source>
</reference>
<organism evidence="9">
    <name type="scientific">Sheuella amnicola</name>
    <dbReference type="NCBI Taxonomy" id="2707330"/>
    <lineage>
        <taxon>Bacteria</taxon>
        <taxon>Pseudomonadati</taxon>
        <taxon>Pseudomonadota</taxon>
        <taxon>Betaproteobacteria</taxon>
        <taxon>Burkholderiales</taxon>
        <taxon>Alcaligenaceae</taxon>
        <taxon>Sheuella</taxon>
    </lineage>
</organism>
<dbReference type="SUPFAM" id="SSF46626">
    <property type="entry name" value="Cytochrome c"/>
    <property type="match status" value="1"/>
</dbReference>
<dbReference type="GO" id="GO:0009055">
    <property type="term" value="F:electron transfer activity"/>
    <property type="evidence" value="ECO:0007669"/>
    <property type="project" value="InterPro"/>
</dbReference>
<keyword evidence="3 6" id="KW-0479">Metal-binding</keyword>
<keyword evidence="1" id="KW-0813">Transport</keyword>
<evidence type="ECO:0000256" key="6">
    <source>
        <dbReference type="PROSITE-ProRule" id="PRU00433"/>
    </source>
</evidence>
<dbReference type="Gene3D" id="1.10.760.10">
    <property type="entry name" value="Cytochrome c-like domain"/>
    <property type="match status" value="1"/>
</dbReference>
<evidence type="ECO:0000256" key="2">
    <source>
        <dbReference type="ARBA" id="ARBA00022617"/>
    </source>
</evidence>
<dbReference type="GO" id="GO:0046872">
    <property type="term" value="F:metal ion binding"/>
    <property type="evidence" value="ECO:0007669"/>
    <property type="project" value="UniProtKB-KW"/>
</dbReference>
<evidence type="ECO:0000256" key="3">
    <source>
        <dbReference type="ARBA" id="ARBA00022723"/>
    </source>
</evidence>
<dbReference type="PANTHER" id="PTHR33751">
    <property type="entry name" value="CBB3-TYPE CYTOCHROME C OXIDASE SUBUNIT FIXP"/>
    <property type="match status" value="1"/>
</dbReference>
<dbReference type="EMBL" id="JAAGRN010000003">
    <property type="protein sequence ID" value="NDY82870.1"/>
    <property type="molecule type" value="Genomic_DNA"/>
</dbReference>
<comment type="caution">
    <text evidence="9">The sequence shown here is derived from an EMBL/GenBank/DDBJ whole genome shotgun (WGS) entry which is preliminary data.</text>
</comment>
<dbReference type="AlphaFoldDB" id="A0A6B2QWT1"/>